<dbReference type="GO" id="GO:0005576">
    <property type="term" value="C:extracellular region"/>
    <property type="evidence" value="ECO:0007669"/>
    <property type="project" value="UniProtKB-SubCell"/>
</dbReference>
<dbReference type="InterPro" id="IPR001434">
    <property type="entry name" value="OmcB-like_DUF11"/>
</dbReference>
<dbReference type="PRINTS" id="PR00313">
    <property type="entry name" value="CABNDNGRPT"/>
</dbReference>
<protein>
    <submittedName>
        <fullName evidence="6">Hemolysin-type calcium-binding repeat-containing protein</fullName>
    </submittedName>
</protein>
<proteinExistence type="predicted"/>
<organism evidence="6 7">
    <name type="scientific">Micromonospora matsumotoense</name>
    <dbReference type="NCBI Taxonomy" id="121616"/>
    <lineage>
        <taxon>Bacteria</taxon>
        <taxon>Bacillati</taxon>
        <taxon>Actinomycetota</taxon>
        <taxon>Actinomycetes</taxon>
        <taxon>Micromonosporales</taxon>
        <taxon>Micromonosporaceae</taxon>
        <taxon>Micromonospora</taxon>
    </lineage>
</organism>
<dbReference type="NCBIfam" id="TIGR01451">
    <property type="entry name" value="B_ant_repeat"/>
    <property type="match status" value="1"/>
</dbReference>
<dbReference type="PANTHER" id="PTHR38340">
    <property type="entry name" value="S-LAYER PROTEIN"/>
    <property type="match status" value="1"/>
</dbReference>
<gene>
    <name evidence="6" type="ORF">GA0070216_10126</name>
</gene>
<dbReference type="PROSITE" id="PS00330">
    <property type="entry name" value="HEMOLYSIN_CALCIUM"/>
    <property type="match status" value="1"/>
</dbReference>
<dbReference type="InterPro" id="IPR011049">
    <property type="entry name" value="Serralysin-like_metalloprot_C"/>
</dbReference>
<feature type="chain" id="PRO_5008704272" evidence="4">
    <location>
        <begin position="48"/>
        <end position="477"/>
    </location>
</feature>
<dbReference type="STRING" id="121616.GA0070216_10126"/>
<dbReference type="InterPro" id="IPR018511">
    <property type="entry name" value="Hemolysin-typ_Ca-bd_CS"/>
</dbReference>
<dbReference type="Proteomes" id="UP000198797">
    <property type="component" value="Unassembled WGS sequence"/>
</dbReference>
<reference evidence="7" key="1">
    <citation type="submission" date="2016-06" db="EMBL/GenBank/DDBJ databases">
        <authorList>
            <person name="Varghese N."/>
            <person name="Submissions Spin"/>
        </authorList>
    </citation>
    <scope>NUCLEOTIDE SEQUENCE [LARGE SCALE GENOMIC DNA]</scope>
    <source>
        <strain evidence="7">DSM 44100</strain>
    </source>
</reference>
<dbReference type="InterPro" id="IPR050557">
    <property type="entry name" value="RTX_toxin/Mannuronan_C5-epim"/>
</dbReference>
<dbReference type="EMBL" id="FMCU01000001">
    <property type="protein sequence ID" value="SCE63704.1"/>
    <property type="molecule type" value="Genomic_DNA"/>
</dbReference>
<evidence type="ECO:0000259" key="5">
    <source>
        <dbReference type="Pfam" id="PF01345"/>
    </source>
</evidence>
<sequence>MIANPQRALLSCPDLGFCVSQHLLRRLLTVATVAATFGFMTATPALAAAPANDDFTNAEAHTAAFTDNVNIDDATTETDEPTENCGVVGKTVWYSLTLTTSSAVTIDTYGSGLDTVLGVYQGNDLPYLSLLGCNDDYDFGLSQVTFNAVASRTYWIQAGGSDNGYGPEGGDLQVNVAVVALSADLSVSVSDSADPVGIGDIYEYTITVTNNGPDPAFGLAVPITLSGAARTLLTAAGGCSYSPPVAYCSRSTLASGTSYNFNLGIRADAVGTVTATAVTSTNSVDPTSGNNTDAETTTVGNPLGCTIIGTAGNDTLNGTGSADVICGLGGNDTINGGNGNDTIYGGAGADTVDGGNNDDTLYGGAGDDIMGGGNGADYLYGEAGNDTNYGETLLGSLLYLFDNGNDHIYGGPGNDDLDGQNGNDTITDTDTDDTDTMSGGNGNDTINVQDGAGDDTANGNLGTDTCTTDTGDTTSSC</sequence>
<evidence type="ECO:0000256" key="2">
    <source>
        <dbReference type="ARBA" id="ARBA00022525"/>
    </source>
</evidence>
<keyword evidence="4" id="KW-0732">Signal</keyword>
<dbReference type="InterPro" id="IPR047589">
    <property type="entry name" value="DUF11_rpt"/>
</dbReference>
<evidence type="ECO:0000256" key="4">
    <source>
        <dbReference type="SAM" id="SignalP"/>
    </source>
</evidence>
<evidence type="ECO:0000256" key="1">
    <source>
        <dbReference type="ARBA" id="ARBA00004613"/>
    </source>
</evidence>
<dbReference type="Pfam" id="PF00353">
    <property type="entry name" value="HemolysinCabind"/>
    <property type="match status" value="3"/>
</dbReference>
<name>A0A1C4TWC9_9ACTN</name>
<feature type="signal peptide" evidence="4">
    <location>
        <begin position="1"/>
        <end position="47"/>
    </location>
</feature>
<dbReference type="InterPro" id="IPR001343">
    <property type="entry name" value="Hemolysn_Ca-bd"/>
</dbReference>
<comment type="subcellular location">
    <subcellularLocation>
        <location evidence="1">Secreted</location>
    </subcellularLocation>
</comment>
<dbReference type="OrthoDB" id="1016457at2"/>
<keyword evidence="7" id="KW-1185">Reference proteome</keyword>
<accession>A0A1C4TWC9</accession>
<feature type="region of interest" description="Disordered" evidence="3">
    <location>
        <begin position="411"/>
        <end position="477"/>
    </location>
</feature>
<feature type="compositionally biased region" description="Low complexity" evidence="3">
    <location>
        <begin position="462"/>
        <end position="477"/>
    </location>
</feature>
<dbReference type="Gene3D" id="2.150.10.10">
    <property type="entry name" value="Serralysin-like metalloprotease, C-terminal"/>
    <property type="match status" value="2"/>
</dbReference>
<evidence type="ECO:0000313" key="7">
    <source>
        <dbReference type="Proteomes" id="UP000198797"/>
    </source>
</evidence>
<keyword evidence="2" id="KW-0964">Secreted</keyword>
<dbReference type="PANTHER" id="PTHR38340:SF1">
    <property type="entry name" value="S-LAYER PROTEIN"/>
    <property type="match status" value="1"/>
</dbReference>
<dbReference type="GO" id="GO:0005509">
    <property type="term" value="F:calcium ion binding"/>
    <property type="evidence" value="ECO:0007669"/>
    <property type="project" value="InterPro"/>
</dbReference>
<dbReference type="SUPFAM" id="SSF51120">
    <property type="entry name" value="beta-Roll"/>
    <property type="match status" value="2"/>
</dbReference>
<dbReference type="AlphaFoldDB" id="A0A1C4TWC9"/>
<evidence type="ECO:0000313" key="6">
    <source>
        <dbReference type="EMBL" id="SCE63704.1"/>
    </source>
</evidence>
<dbReference type="Pfam" id="PF01345">
    <property type="entry name" value="DUF11"/>
    <property type="match status" value="1"/>
</dbReference>
<feature type="domain" description="DUF11" evidence="5">
    <location>
        <begin position="184"/>
        <end position="296"/>
    </location>
</feature>
<evidence type="ECO:0000256" key="3">
    <source>
        <dbReference type="SAM" id="MobiDB-lite"/>
    </source>
</evidence>